<sequence length="149" mass="16568">METRLFPSIAYDNAKEALAYYEEVFGATAIHRLSPTAEQAVQMGIPESTDLDTVTVHATFNILGVEIQAGDSFGADTSATEKISLMISVNSEDPESMTAADAFYERLTESNEVTIVLPYEDQFWGGKLGQFKDKYGINWMLHAQPWSQF</sequence>
<organism evidence="2 3">
    <name type="scientific">Enterococcus xiangfangensis</name>
    <dbReference type="NCBI Taxonomy" id="1296537"/>
    <lineage>
        <taxon>Bacteria</taxon>
        <taxon>Bacillati</taxon>
        <taxon>Bacillota</taxon>
        <taxon>Bacilli</taxon>
        <taxon>Lactobacillales</taxon>
        <taxon>Enterococcaceae</taxon>
        <taxon>Enterococcus</taxon>
    </lineage>
</organism>
<name>A0ABU3FFJ7_9ENTE</name>
<feature type="domain" description="PhnB-like" evidence="1">
    <location>
        <begin position="7"/>
        <end position="140"/>
    </location>
</feature>
<reference evidence="2" key="1">
    <citation type="submission" date="2023-03" db="EMBL/GenBank/DDBJ databases">
        <authorList>
            <person name="Shen W."/>
            <person name="Cai J."/>
        </authorList>
    </citation>
    <scope>NUCLEOTIDE SEQUENCE</scope>
    <source>
        <strain evidence="2">P66-3</strain>
    </source>
</reference>
<gene>
    <name evidence="2" type="ORF">P7H27_11720</name>
</gene>
<dbReference type="PANTHER" id="PTHR33990:SF5">
    <property type="entry name" value="PHNB-LIKE DOMAIN-CONTAINING PROTEIN"/>
    <property type="match status" value="1"/>
</dbReference>
<dbReference type="PANTHER" id="PTHR33990">
    <property type="entry name" value="PROTEIN YJDN-RELATED"/>
    <property type="match status" value="1"/>
</dbReference>
<keyword evidence="2" id="KW-0560">Oxidoreductase</keyword>
<proteinExistence type="predicted"/>
<dbReference type="RefSeq" id="WP_311830393.1">
    <property type="nucleotide sequence ID" value="NZ_JARQAJ010000008.1"/>
</dbReference>
<dbReference type="InterPro" id="IPR029068">
    <property type="entry name" value="Glyas_Bleomycin-R_OHBP_Dase"/>
</dbReference>
<evidence type="ECO:0000259" key="1">
    <source>
        <dbReference type="Pfam" id="PF06983"/>
    </source>
</evidence>
<keyword evidence="2" id="KW-0223">Dioxygenase</keyword>
<protein>
    <submittedName>
        <fullName evidence="2">Glyoxalase/bleomycin resistance/extradiol dioxygenase family protein</fullName>
    </submittedName>
</protein>
<dbReference type="InterPro" id="IPR028973">
    <property type="entry name" value="PhnB-like"/>
</dbReference>
<evidence type="ECO:0000313" key="2">
    <source>
        <dbReference type="EMBL" id="MDT2760430.1"/>
    </source>
</evidence>
<dbReference type="Gene3D" id="3.10.180.10">
    <property type="entry name" value="2,3-Dihydroxybiphenyl 1,2-Dioxygenase, domain 1"/>
    <property type="match status" value="1"/>
</dbReference>
<dbReference type="Pfam" id="PF06983">
    <property type="entry name" value="3-dmu-9_3-mt"/>
    <property type="match status" value="1"/>
</dbReference>
<evidence type="ECO:0000313" key="3">
    <source>
        <dbReference type="Proteomes" id="UP001181046"/>
    </source>
</evidence>
<dbReference type="SUPFAM" id="SSF54593">
    <property type="entry name" value="Glyoxalase/Bleomycin resistance protein/Dihydroxybiphenyl dioxygenase"/>
    <property type="match status" value="1"/>
</dbReference>
<accession>A0ABU3FFJ7</accession>
<comment type="caution">
    <text evidence="2">The sequence shown here is derived from an EMBL/GenBank/DDBJ whole genome shotgun (WGS) entry which is preliminary data.</text>
</comment>
<dbReference type="Proteomes" id="UP001181046">
    <property type="component" value="Unassembled WGS sequence"/>
</dbReference>
<dbReference type="GO" id="GO:0051213">
    <property type="term" value="F:dioxygenase activity"/>
    <property type="evidence" value="ECO:0007669"/>
    <property type="project" value="UniProtKB-KW"/>
</dbReference>
<dbReference type="CDD" id="cd06588">
    <property type="entry name" value="PhnB_like"/>
    <property type="match status" value="1"/>
</dbReference>
<keyword evidence="3" id="KW-1185">Reference proteome</keyword>
<dbReference type="EMBL" id="JARQAJ010000008">
    <property type="protein sequence ID" value="MDT2760430.1"/>
    <property type="molecule type" value="Genomic_DNA"/>
</dbReference>